<evidence type="ECO:0000256" key="2">
    <source>
        <dbReference type="ARBA" id="ARBA00022723"/>
    </source>
</evidence>
<feature type="compositionally biased region" description="Basic and acidic residues" evidence="7">
    <location>
        <begin position="324"/>
        <end position="345"/>
    </location>
</feature>
<feature type="compositionally biased region" description="Basic and acidic residues" evidence="7">
    <location>
        <begin position="107"/>
        <end position="139"/>
    </location>
</feature>
<accession>A0A5N5NV70</accession>
<dbReference type="PANTHER" id="PTHR15491:SF9">
    <property type="entry name" value="CIP1-INTERACTING ZINC FINGER PROTEIN"/>
    <property type="match status" value="1"/>
</dbReference>
<dbReference type="Gene3D" id="3.30.70.330">
    <property type="match status" value="2"/>
</dbReference>
<sequence length="629" mass="70740">MTHPASGSEHAKSQLELVKKYPKWDQTVESARRNESSEVYKVPTRKEASDFNGTVPPVFPYLCVLCNITVFSEKEWSIHVTSGQHAKSQLDLMEKYPEWDGTVQSSRRNDGHTSTDIRDGTSKENTSDMKMSQAKDEQSSRVVSFTPLPAGDGISAELTAIAKCFGSVRKSLFLPNQGFVEMTCLAEAKKLVEHYSANQLKLKGKLIQVTFSCEYNSLREAEVNDKTQSRSSHTHRRSSPGRDSIQRDSPSPRRRHTEERRSVSNSYVESVDSDSDLEGLEVIADDGEELVNDIDDYEPTTSDQENGEDSPNADTAEASNSLKEGQKFEEHEDQEIKKEDHDFPKILENCVTLDEFTEENSSDCQESFEAKASIPKTEESSNEVTTSTNPVSYMKQSDKESDLPKEESTSKTTAEPNTSENLEDAVDQSKEEQDTERVTDDLKEPFGKVLEVKNLPRAENYTDSDFMNIIKRYGDVTHHVLFRSCKKGFVKMVFASDAERIAADSKNQDIVLRGNILKIKVCEKYCHLPKEGVDSDDEEIRRGEISKESNNKQQSGALNGIAESSNESLKTDEPVGTEFVRPVVGYFCSLCNVIYASEEEAKDEHCRSPSHYEKVKEHKERSGSVENKK</sequence>
<keyword evidence="6" id="KW-0694">RNA-binding</keyword>
<keyword evidence="4" id="KW-0862">Zinc</keyword>
<feature type="region of interest" description="Disordered" evidence="7">
    <location>
        <begin position="357"/>
        <end position="442"/>
    </location>
</feature>
<feature type="domain" description="RRM" evidence="8">
    <location>
        <begin position="448"/>
        <end position="524"/>
    </location>
</feature>
<feature type="domain" description="Matrin-type" evidence="9">
    <location>
        <begin position="586"/>
        <end position="617"/>
    </location>
</feature>
<feature type="region of interest" description="Disordered" evidence="7">
    <location>
        <begin position="293"/>
        <end position="345"/>
    </location>
</feature>
<dbReference type="AlphaFoldDB" id="A0A5N5NV70"/>
<evidence type="ECO:0000256" key="4">
    <source>
        <dbReference type="ARBA" id="ARBA00022833"/>
    </source>
</evidence>
<feature type="region of interest" description="Disordered" evidence="7">
    <location>
        <begin position="221"/>
        <end position="277"/>
    </location>
</feature>
<keyword evidence="11" id="KW-1185">Reference proteome</keyword>
<proteinExistence type="predicted"/>
<keyword evidence="2" id="KW-0479">Metal-binding</keyword>
<dbReference type="Pfam" id="PF12874">
    <property type="entry name" value="zf-met"/>
    <property type="match status" value="1"/>
</dbReference>
<evidence type="ECO:0000256" key="6">
    <source>
        <dbReference type="PROSITE-ProRule" id="PRU00176"/>
    </source>
</evidence>
<dbReference type="PROSITE" id="PS50102">
    <property type="entry name" value="RRM"/>
    <property type="match status" value="1"/>
</dbReference>
<dbReference type="GO" id="GO:0008270">
    <property type="term" value="F:zinc ion binding"/>
    <property type="evidence" value="ECO:0007669"/>
    <property type="project" value="UniProtKB-KW"/>
</dbReference>
<feature type="region of interest" description="Disordered" evidence="7">
    <location>
        <begin position="599"/>
        <end position="629"/>
    </location>
</feature>
<feature type="region of interest" description="Disordered" evidence="7">
    <location>
        <begin position="544"/>
        <end position="573"/>
    </location>
</feature>
<reference evidence="10 11" key="1">
    <citation type="submission" date="2019-06" db="EMBL/GenBank/DDBJ databases">
        <title>A chromosome-scale genome assembly of the striped catfish, Pangasianodon hypophthalmus.</title>
        <authorList>
            <person name="Wen M."/>
            <person name="Zahm M."/>
            <person name="Roques C."/>
            <person name="Cabau C."/>
            <person name="Klopp C."/>
            <person name="Donnadieu C."/>
            <person name="Jouanno E."/>
            <person name="Avarre J.-C."/>
            <person name="Campet M."/>
            <person name="Ha T.T.T."/>
            <person name="Dugue R."/>
            <person name="Lampietro C."/>
            <person name="Louis A."/>
            <person name="Herpin A."/>
            <person name="Echchiki A."/>
            <person name="Berthelot C."/>
            <person name="Parey E."/>
            <person name="Roest-Crollius H."/>
            <person name="Braasch I."/>
            <person name="Postlethwait J."/>
            <person name="Bobe J."/>
            <person name="Montfort J."/>
            <person name="Bouchez O."/>
            <person name="Begum T."/>
            <person name="Schartl M."/>
            <person name="Guiguen Y."/>
        </authorList>
    </citation>
    <scope>NUCLEOTIDE SEQUENCE [LARGE SCALE GENOMIC DNA]</scope>
    <source>
        <strain evidence="10 11">Indonesia</strain>
        <tissue evidence="10">Blood</tissue>
    </source>
</reference>
<feature type="compositionally biased region" description="Low complexity" evidence="7">
    <location>
        <begin position="382"/>
        <end position="392"/>
    </location>
</feature>
<keyword evidence="5" id="KW-0539">Nucleus</keyword>
<dbReference type="InterPro" id="IPR026811">
    <property type="entry name" value="CIZ1"/>
</dbReference>
<dbReference type="InterPro" id="IPR000504">
    <property type="entry name" value="RRM_dom"/>
</dbReference>
<evidence type="ECO:0000259" key="9">
    <source>
        <dbReference type="PROSITE" id="PS50171"/>
    </source>
</evidence>
<evidence type="ECO:0000313" key="11">
    <source>
        <dbReference type="Proteomes" id="UP000327468"/>
    </source>
</evidence>
<dbReference type="InterPro" id="IPR036236">
    <property type="entry name" value="Znf_C2H2_sf"/>
</dbReference>
<dbReference type="SUPFAM" id="SSF57667">
    <property type="entry name" value="beta-beta-alpha zinc fingers"/>
    <property type="match status" value="1"/>
</dbReference>
<feature type="compositionally biased region" description="Basic and acidic residues" evidence="7">
    <location>
        <begin position="602"/>
        <end position="629"/>
    </location>
</feature>
<evidence type="ECO:0000313" key="10">
    <source>
        <dbReference type="EMBL" id="KAB5571400.1"/>
    </source>
</evidence>
<dbReference type="SUPFAM" id="SSF54928">
    <property type="entry name" value="RNA-binding domain, RBD"/>
    <property type="match status" value="2"/>
</dbReference>
<feature type="compositionally biased region" description="Polar residues" evidence="7">
    <location>
        <begin position="551"/>
        <end position="568"/>
    </location>
</feature>
<evidence type="ECO:0008006" key="12">
    <source>
        <dbReference type="Google" id="ProtNLM"/>
    </source>
</evidence>
<comment type="caution">
    <text evidence="10">The sequence shown here is derived from an EMBL/GenBank/DDBJ whole genome shotgun (WGS) entry which is preliminary data.</text>
</comment>
<dbReference type="GO" id="GO:0005634">
    <property type="term" value="C:nucleus"/>
    <property type="evidence" value="ECO:0007669"/>
    <property type="project" value="UniProtKB-SubCell"/>
</dbReference>
<dbReference type="GO" id="GO:0003723">
    <property type="term" value="F:RNA binding"/>
    <property type="evidence" value="ECO:0007669"/>
    <property type="project" value="UniProtKB-UniRule"/>
</dbReference>
<dbReference type="PANTHER" id="PTHR15491">
    <property type="match status" value="1"/>
</dbReference>
<dbReference type="PROSITE" id="PS50171">
    <property type="entry name" value="ZF_MATRIN"/>
    <property type="match status" value="1"/>
</dbReference>
<name>A0A5N5NV70_PANHP</name>
<dbReference type="InterPro" id="IPR035979">
    <property type="entry name" value="RBD_domain_sf"/>
</dbReference>
<feature type="region of interest" description="Disordered" evidence="7">
    <location>
        <begin position="101"/>
        <end position="144"/>
    </location>
</feature>
<evidence type="ECO:0000256" key="1">
    <source>
        <dbReference type="ARBA" id="ARBA00004123"/>
    </source>
</evidence>
<keyword evidence="3" id="KW-0863">Zinc-finger</keyword>
<feature type="compositionally biased region" description="Polar residues" evidence="7">
    <location>
        <begin position="410"/>
        <end position="420"/>
    </location>
</feature>
<dbReference type="InterPro" id="IPR003604">
    <property type="entry name" value="Matrin/U1-like-C_Znf_C2H2"/>
</dbReference>
<evidence type="ECO:0000256" key="3">
    <source>
        <dbReference type="ARBA" id="ARBA00022771"/>
    </source>
</evidence>
<comment type="subcellular location">
    <subcellularLocation>
        <location evidence="1">Nucleus</location>
    </subcellularLocation>
</comment>
<dbReference type="InterPro" id="IPR000690">
    <property type="entry name" value="Matrin/U1-C_Znf_C2H2"/>
</dbReference>
<evidence type="ECO:0000256" key="7">
    <source>
        <dbReference type="SAM" id="MobiDB-lite"/>
    </source>
</evidence>
<dbReference type="EMBL" id="VFJC01000008">
    <property type="protein sequence ID" value="KAB5571400.1"/>
    <property type="molecule type" value="Genomic_DNA"/>
</dbReference>
<protein>
    <recommendedName>
        <fullName evidence="12">RRM domain-containing protein</fullName>
    </recommendedName>
</protein>
<dbReference type="InterPro" id="IPR013087">
    <property type="entry name" value="Znf_C2H2_type"/>
</dbReference>
<organism evidence="10 11">
    <name type="scientific">Pangasianodon hypophthalmus</name>
    <name type="common">Striped catfish</name>
    <name type="synonym">Helicophagus hypophthalmus</name>
    <dbReference type="NCBI Taxonomy" id="310915"/>
    <lineage>
        <taxon>Eukaryota</taxon>
        <taxon>Metazoa</taxon>
        <taxon>Chordata</taxon>
        <taxon>Craniata</taxon>
        <taxon>Vertebrata</taxon>
        <taxon>Euteleostomi</taxon>
        <taxon>Actinopterygii</taxon>
        <taxon>Neopterygii</taxon>
        <taxon>Teleostei</taxon>
        <taxon>Ostariophysi</taxon>
        <taxon>Siluriformes</taxon>
        <taxon>Pangasiidae</taxon>
        <taxon>Pangasianodon</taxon>
    </lineage>
</organism>
<dbReference type="InterPro" id="IPR012677">
    <property type="entry name" value="Nucleotide-bd_a/b_plait_sf"/>
</dbReference>
<feature type="compositionally biased region" description="Basic and acidic residues" evidence="7">
    <location>
        <begin position="396"/>
        <end position="409"/>
    </location>
</feature>
<feature type="compositionally biased region" description="Basic and acidic residues" evidence="7">
    <location>
        <begin position="427"/>
        <end position="442"/>
    </location>
</feature>
<evidence type="ECO:0000259" key="8">
    <source>
        <dbReference type="PROSITE" id="PS50102"/>
    </source>
</evidence>
<dbReference type="SMART" id="SM00451">
    <property type="entry name" value="ZnF_U1"/>
    <property type="match status" value="2"/>
</dbReference>
<evidence type="ECO:0000256" key="5">
    <source>
        <dbReference type="ARBA" id="ARBA00023242"/>
    </source>
</evidence>
<dbReference type="Proteomes" id="UP000327468">
    <property type="component" value="Chromosome 7"/>
</dbReference>
<gene>
    <name evidence="10" type="ORF">PHYPO_G00224570</name>
</gene>